<evidence type="ECO:0000256" key="9">
    <source>
        <dbReference type="ARBA" id="ARBA00022692"/>
    </source>
</evidence>
<feature type="binding site" description="in dimeric form" evidence="20">
    <location>
        <position position="242"/>
    </location>
    <ligand>
        <name>Ca(2+)</name>
        <dbReference type="ChEBI" id="CHEBI:29108"/>
        <label>1</label>
    </ligand>
</feature>
<keyword evidence="17" id="KW-0998">Cell outer membrane</keyword>
<evidence type="ECO:0000256" key="6">
    <source>
        <dbReference type="ARBA" id="ARBA00013179"/>
    </source>
</evidence>
<dbReference type="PANTHER" id="PTHR40457">
    <property type="entry name" value="PHOSPHOLIPASE A1"/>
    <property type="match status" value="1"/>
</dbReference>
<comment type="subcellular location">
    <subcellularLocation>
        <location evidence="3">Cell outer membrane</location>
        <topology evidence="3">Multi-pass membrane protein</topology>
    </subcellularLocation>
</comment>
<evidence type="ECO:0000256" key="2">
    <source>
        <dbReference type="ARBA" id="ARBA00001604"/>
    </source>
</evidence>
<feature type="active site" description="Nucleophile" evidence="19">
    <location>
        <position position="201"/>
    </location>
</feature>
<dbReference type="EC" id="3.1.1.4" evidence="7"/>
<dbReference type="PANTHER" id="PTHR40457:SF1">
    <property type="entry name" value="PHOSPHOLIPASE A1"/>
    <property type="match status" value="1"/>
</dbReference>
<evidence type="ECO:0000256" key="5">
    <source>
        <dbReference type="ARBA" id="ARBA00011702"/>
    </source>
</evidence>
<keyword evidence="15" id="KW-0443">Lipid metabolism</keyword>
<evidence type="ECO:0000313" key="21">
    <source>
        <dbReference type="EMBL" id="RXK13961.1"/>
    </source>
</evidence>
<dbReference type="AlphaFoldDB" id="A0A4Q1B0X5"/>
<comment type="catalytic activity">
    <reaction evidence="1">
        <text>a 1,2-diacyl-sn-glycero-3-phosphocholine + H2O = a 2-acyl-sn-glycero-3-phosphocholine + a fatty acid + H(+)</text>
        <dbReference type="Rhea" id="RHEA:18689"/>
        <dbReference type="ChEBI" id="CHEBI:15377"/>
        <dbReference type="ChEBI" id="CHEBI:15378"/>
        <dbReference type="ChEBI" id="CHEBI:28868"/>
        <dbReference type="ChEBI" id="CHEBI:57643"/>
        <dbReference type="ChEBI" id="CHEBI:57875"/>
        <dbReference type="EC" id="3.1.1.32"/>
    </reaction>
</comment>
<keyword evidence="9" id="KW-0812">Transmembrane</keyword>
<keyword evidence="14" id="KW-0442">Lipid degradation</keyword>
<keyword evidence="10 20" id="KW-0479">Metal-binding</keyword>
<dbReference type="RefSeq" id="WP_129060070.1">
    <property type="nucleotide sequence ID" value="NZ_NXIE01000001.1"/>
</dbReference>
<evidence type="ECO:0000256" key="16">
    <source>
        <dbReference type="ARBA" id="ARBA00023136"/>
    </source>
</evidence>
<keyword evidence="13 20" id="KW-0106">Calcium</keyword>
<evidence type="ECO:0000256" key="1">
    <source>
        <dbReference type="ARBA" id="ARBA00000111"/>
    </source>
</evidence>
<keyword evidence="16" id="KW-0472">Membrane</keyword>
<evidence type="ECO:0000256" key="8">
    <source>
        <dbReference type="ARBA" id="ARBA00022452"/>
    </source>
</evidence>
<dbReference type="InterPro" id="IPR036541">
    <property type="entry name" value="PLipase_A1_sf"/>
</dbReference>
<dbReference type="GO" id="GO:0046872">
    <property type="term" value="F:metal ion binding"/>
    <property type="evidence" value="ECO:0007669"/>
    <property type="project" value="UniProtKB-KW"/>
</dbReference>
<evidence type="ECO:0000256" key="13">
    <source>
        <dbReference type="ARBA" id="ARBA00022837"/>
    </source>
</evidence>
<gene>
    <name evidence="21" type="ORF">CP965_00495</name>
</gene>
<evidence type="ECO:0000256" key="15">
    <source>
        <dbReference type="ARBA" id="ARBA00023098"/>
    </source>
</evidence>
<dbReference type="GO" id="GO:0008970">
    <property type="term" value="F:phospholipase A1 activity"/>
    <property type="evidence" value="ECO:0007669"/>
    <property type="project" value="UniProtKB-EC"/>
</dbReference>
<dbReference type="EMBL" id="NXIE01000001">
    <property type="protein sequence ID" value="RXK13961.1"/>
    <property type="molecule type" value="Genomic_DNA"/>
</dbReference>
<comment type="similarity">
    <text evidence="4">Belongs to the phospholipase A1 family.</text>
</comment>
<comment type="cofactor">
    <cofactor evidence="20">
        <name>Ca(2+)</name>
        <dbReference type="ChEBI" id="CHEBI:29108"/>
    </cofactor>
    <text evidence="20">Binds 1 Ca(2+) ion per monomer.</text>
</comment>
<sequence>MRIFIILILLFNFLLSYDKNSLLKEASKLEKDGKYKEAMLIYKEIANNTYLEKTLEKNSFEEIKIKEMPEEVKVLAQNVNTIEDQETMTTIEQMLASSFNLYPYKENYFFPISYDTKKRNDRKRNETKFQLSLKKPISHNFFGFEETFYFGYTQVSYWQLYSDSSPFRETNYKPEFFVTVPYGKRDKTALKGFKTGFLHESNGQGEEESRSWNRIYLESYFQYKSLFIIPRVWYRIEEKDDDNPDIEDYLGYGDLTFMYPYKENNFKLMLRNNLKSKDNRGFVQFDWTFPFFGSKNTFGHIQISNGYGDSLIDYDKDITRINFGISLSR</sequence>
<organism evidence="21 22">
    <name type="scientific">Halarcobacter mediterraneus</name>
    <dbReference type="NCBI Taxonomy" id="2023153"/>
    <lineage>
        <taxon>Bacteria</taxon>
        <taxon>Pseudomonadati</taxon>
        <taxon>Campylobacterota</taxon>
        <taxon>Epsilonproteobacteria</taxon>
        <taxon>Campylobacterales</taxon>
        <taxon>Arcobacteraceae</taxon>
        <taxon>Halarcobacter</taxon>
    </lineage>
</organism>
<feature type="binding site" description="in dimeric form" evidence="20">
    <location>
        <position position="209"/>
    </location>
    <ligand>
        <name>Ca(2+)</name>
        <dbReference type="ChEBI" id="CHEBI:29108"/>
        <label>1</label>
    </ligand>
</feature>
<evidence type="ECO:0000256" key="18">
    <source>
        <dbReference type="ARBA" id="ARBA00032375"/>
    </source>
</evidence>
<dbReference type="GO" id="GO:0004623">
    <property type="term" value="F:phospholipase A2 activity"/>
    <property type="evidence" value="ECO:0007669"/>
    <property type="project" value="UniProtKB-EC"/>
</dbReference>
<dbReference type="EC" id="3.1.1.32" evidence="6"/>
<dbReference type="Gene3D" id="2.40.230.10">
    <property type="entry name" value="Phospholipase A1"/>
    <property type="match status" value="1"/>
</dbReference>
<dbReference type="GO" id="GO:0016042">
    <property type="term" value="P:lipid catabolic process"/>
    <property type="evidence" value="ECO:0007669"/>
    <property type="project" value="UniProtKB-KW"/>
</dbReference>
<evidence type="ECO:0000256" key="3">
    <source>
        <dbReference type="ARBA" id="ARBA00004571"/>
    </source>
</evidence>
<evidence type="ECO:0000256" key="14">
    <source>
        <dbReference type="ARBA" id="ARBA00022963"/>
    </source>
</evidence>
<reference evidence="21 22" key="1">
    <citation type="submission" date="2017-09" db="EMBL/GenBank/DDBJ databases">
        <title>Genomics of the genus Arcobacter.</title>
        <authorList>
            <person name="Perez-Cataluna A."/>
            <person name="Figueras M.J."/>
            <person name="Salas-Masso N."/>
        </authorList>
    </citation>
    <scope>NUCLEOTIDE SEQUENCE [LARGE SCALE GENOMIC DNA]</scope>
    <source>
        <strain evidence="21 22">F156-34</strain>
    </source>
</reference>
<comment type="catalytic activity">
    <reaction evidence="2">
        <text>a 1,2-diacyl-sn-glycero-3-phosphocholine + H2O = a 1-acyl-sn-glycero-3-phosphocholine + a fatty acid + H(+)</text>
        <dbReference type="Rhea" id="RHEA:15801"/>
        <dbReference type="ChEBI" id="CHEBI:15377"/>
        <dbReference type="ChEBI" id="CHEBI:15378"/>
        <dbReference type="ChEBI" id="CHEBI:28868"/>
        <dbReference type="ChEBI" id="CHEBI:57643"/>
        <dbReference type="ChEBI" id="CHEBI:58168"/>
        <dbReference type="EC" id="3.1.1.4"/>
    </reaction>
</comment>
<evidence type="ECO:0000256" key="10">
    <source>
        <dbReference type="ARBA" id="ARBA00022723"/>
    </source>
</evidence>
<accession>A0A4Q1B0X5</accession>
<comment type="caution">
    <text evidence="21">The sequence shown here is derived from an EMBL/GenBank/DDBJ whole genome shotgun (WGS) entry which is preliminary data.</text>
</comment>
<keyword evidence="8" id="KW-1134">Transmembrane beta strand</keyword>
<proteinExistence type="inferred from homology"/>
<keyword evidence="22" id="KW-1185">Reference proteome</keyword>
<dbReference type="PRINTS" id="PR01486">
    <property type="entry name" value="PHPHLIPASEA1"/>
</dbReference>
<dbReference type="GO" id="GO:0009279">
    <property type="term" value="C:cell outer membrane"/>
    <property type="evidence" value="ECO:0007669"/>
    <property type="project" value="UniProtKB-SubCell"/>
</dbReference>
<evidence type="ECO:0000256" key="11">
    <source>
        <dbReference type="ARBA" id="ARBA00022729"/>
    </source>
</evidence>
<feature type="binding site" description="in dimeric form" evidence="20">
    <location>
        <position position="164"/>
    </location>
    <ligand>
        <name>Ca(2+)</name>
        <dbReference type="ChEBI" id="CHEBI:29108"/>
        <label>1</label>
    </ligand>
</feature>
<dbReference type="Pfam" id="PF02253">
    <property type="entry name" value="PLA1"/>
    <property type="match status" value="1"/>
</dbReference>
<evidence type="ECO:0000256" key="12">
    <source>
        <dbReference type="ARBA" id="ARBA00022801"/>
    </source>
</evidence>
<evidence type="ECO:0000313" key="22">
    <source>
        <dbReference type="Proteomes" id="UP000289718"/>
    </source>
</evidence>
<name>A0A4Q1B0X5_9BACT</name>
<evidence type="ECO:0000256" key="7">
    <source>
        <dbReference type="ARBA" id="ARBA00013278"/>
    </source>
</evidence>
<dbReference type="SUPFAM" id="SSF56931">
    <property type="entry name" value="Outer membrane phospholipase A (OMPLA)"/>
    <property type="match status" value="1"/>
</dbReference>
<dbReference type="OrthoDB" id="188433at2"/>
<dbReference type="InterPro" id="IPR003187">
    <property type="entry name" value="PLipase_A1"/>
</dbReference>
<evidence type="ECO:0000256" key="4">
    <source>
        <dbReference type="ARBA" id="ARBA00010525"/>
    </source>
</evidence>
<dbReference type="Proteomes" id="UP000289718">
    <property type="component" value="Unassembled WGS sequence"/>
</dbReference>
<feature type="active site" description="Proton acceptor" evidence="19">
    <location>
        <position position="199"/>
    </location>
</feature>
<keyword evidence="12" id="KW-0378">Hydrolase</keyword>
<evidence type="ECO:0000256" key="20">
    <source>
        <dbReference type="PIRSR" id="PIRSR603187-2"/>
    </source>
</evidence>
<protein>
    <recommendedName>
        <fullName evidence="18">Phosphatidylcholine 1-acylhydrolase</fullName>
        <ecNumber evidence="6">3.1.1.32</ecNumber>
        <ecNumber evidence="7">3.1.1.4</ecNumber>
    </recommendedName>
</protein>
<keyword evidence="11" id="KW-0732">Signal</keyword>
<comment type="subunit">
    <text evidence="5">Homodimer; dimerization is reversible, and the dimeric form is the active one.</text>
</comment>
<evidence type="ECO:0000256" key="19">
    <source>
        <dbReference type="PIRSR" id="PIRSR603187-1"/>
    </source>
</evidence>
<evidence type="ECO:0000256" key="17">
    <source>
        <dbReference type="ARBA" id="ARBA00023237"/>
    </source>
</evidence>